<name>A0ACA8QYA7_9BACT</name>
<dbReference type="EMBL" id="AP019737">
    <property type="protein sequence ID" value="BBL09757.1"/>
    <property type="molecule type" value="Genomic_DNA"/>
</dbReference>
<evidence type="ECO:0000313" key="1">
    <source>
        <dbReference type="EMBL" id="BBL09757.1"/>
    </source>
</evidence>
<keyword evidence="2" id="KW-1185">Reference proteome</keyword>
<gene>
    <name evidence="1" type="ORF">A5CPYCFAH4_19810</name>
</gene>
<evidence type="ECO:0000313" key="2">
    <source>
        <dbReference type="Proteomes" id="UP000317465"/>
    </source>
</evidence>
<protein>
    <submittedName>
        <fullName evidence="1">Uncharacterized protein</fullName>
    </submittedName>
</protein>
<reference evidence="1 2" key="1">
    <citation type="journal article" date="2020" name="Int. J. Syst. Evol. Microbiol.">
        <title>Alistipes communis sp. nov., Alistipes dispar sp. nov. and Alistipes onderdonkii subsp. vulgaris subsp. nov., isolated from human faeces, and creation of Alistipes onderdonkii subsp. onderdonkii subsp. nov.</title>
        <authorList>
            <person name="Sakamoto M."/>
            <person name="Ikeyama N."/>
            <person name="Ogata Y."/>
            <person name="Suda W."/>
            <person name="Iino T."/>
            <person name="Hattori M."/>
            <person name="Ohkuma M."/>
        </authorList>
    </citation>
    <scope>NUCLEOTIDE SEQUENCE [LARGE SCALE GENOMIC DNA]</scope>
    <source>
        <strain evidence="1 2">5CPYCFAH4</strain>
    </source>
</reference>
<sequence>MKSLSKITLFAALTAVTATACQKEDSSIDTSSGKLVKMTFTAGNPEFKPEVRTEIDGLTPYWSVGDQIGISTDGTKSNYPFTNDATERAATTTFSGNANISSRIYAYYPFTANGIDKVGDNTGAKVDLPANQTPTASSFDGKADILVSKPLTLDSEGQQVANLEFRRLSAIVKVVLKDQSTGAKLADQHVSSLSITTDGDNTLAGRVVVDLLNYTMYAPYYNGSNTVTATYTTNTEYVINGVSGTYLSVYPRLLAAGSKLVVEAATEGYVIKKEIVLSNEIDLETGKITTLNVNLSDEHITAAATGLSLPFTDDFSDLTGNGSAANILSRKDKNGNNLYVANSYVYQYNSPHGLRMSSSDNSGYIVTSELDLSAPFSVLISAKVWPKDTSGIKVTAGESAAITTADLTEEFKSYLLKFDAQNSKTKIRIEPSATNERIIIESIQIVSGHDVTLPPVLKITSETTLSVPAESTIKTINYTVENPTNGVSVVASSDVSWLNSFVYNVDGVSFTIDANQGEERSGTITLSYEGAEAQTISVTQTKPGAVMWETETFENYTVPSTTSYGSSGTFNGVTTGTPQWSYSGCGNPNQANTDKTALANAGVVVINDKYAAIGKNGSMSVTIPGGITALKFNALTSSKGSATVTITANGATVASITIPGNSKSAFEIPTIDCQGYDATITIKQNNQNRTTIGDITWQPAN</sequence>
<accession>A0ACA8QYA7</accession>
<proteinExistence type="predicted"/>
<organism evidence="1 2">
    <name type="scientific">Alistipes onderdonkii subsp. vulgaris</name>
    <dbReference type="NCBI Taxonomy" id="2585117"/>
    <lineage>
        <taxon>Bacteria</taxon>
        <taxon>Pseudomonadati</taxon>
        <taxon>Bacteroidota</taxon>
        <taxon>Bacteroidia</taxon>
        <taxon>Bacteroidales</taxon>
        <taxon>Rikenellaceae</taxon>
        <taxon>Alistipes</taxon>
    </lineage>
</organism>
<dbReference type="Proteomes" id="UP000317465">
    <property type="component" value="Chromosome"/>
</dbReference>